<dbReference type="InterPro" id="IPR038695">
    <property type="entry name" value="Saro_0823-like_sf"/>
</dbReference>
<dbReference type="OrthoDB" id="9808290at2"/>
<evidence type="ECO:0000313" key="3">
    <source>
        <dbReference type="Proteomes" id="UP000309389"/>
    </source>
</evidence>
<dbReference type="AlphaFoldDB" id="A0A4T3F0X8"/>
<reference evidence="2 3" key="1">
    <citation type="submission" date="2019-04" db="EMBL/GenBank/DDBJ databases">
        <title>Altererythrobacter aquimixticola sp. nov., isolated from sediment of junction between the ocean and a freshwater spring.</title>
        <authorList>
            <person name="Yoon J.-H."/>
        </authorList>
    </citation>
    <scope>NUCLEOTIDE SEQUENCE [LARGE SCALE GENOMIC DNA]</scope>
    <source>
        <strain evidence="2 3">SSKS-13</strain>
    </source>
</reference>
<dbReference type="EMBL" id="SSHH01000003">
    <property type="protein sequence ID" value="TIX49852.1"/>
    <property type="molecule type" value="Genomic_DNA"/>
</dbReference>
<dbReference type="PANTHER" id="PTHR37953">
    <property type="entry name" value="UPF0127 PROTEIN MJ1496"/>
    <property type="match status" value="1"/>
</dbReference>
<dbReference type="Gene3D" id="2.60.120.1140">
    <property type="entry name" value="Protein of unknown function DUF192"/>
    <property type="match status" value="1"/>
</dbReference>
<sequence>MIGLAGAAMLAACSTQAASEAQTAPVLAESAVHPESGLEVIPLTVTTQGGEEHSFRVEVAATAQEQQRGLMFRTAMGADEGMIFPFTQPRMASFWMRNTVIPLDIIFIGPDGRIVNIAADTTPYSEESVRSVDIAGAVLELNAGRSAELGIAAGDMVEW</sequence>
<name>A0A4T3F0X8_9SPHN</name>
<feature type="signal peptide" evidence="1">
    <location>
        <begin position="1"/>
        <end position="17"/>
    </location>
</feature>
<keyword evidence="1" id="KW-0732">Signal</keyword>
<organism evidence="2 3">
    <name type="scientific">Alteraurantiacibacter aquimixticola</name>
    <dbReference type="NCBI Taxonomy" id="2489173"/>
    <lineage>
        <taxon>Bacteria</taxon>
        <taxon>Pseudomonadati</taxon>
        <taxon>Pseudomonadota</taxon>
        <taxon>Alphaproteobacteria</taxon>
        <taxon>Sphingomonadales</taxon>
        <taxon>Erythrobacteraceae</taxon>
        <taxon>Alteraurantiacibacter</taxon>
    </lineage>
</organism>
<dbReference type="PANTHER" id="PTHR37953:SF1">
    <property type="entry name" value="UPF0127 PROTEIN MJ1496"/>
    <property type="match status" value="1"/>
</dbReference>
<dbReference type="Pfam" id="PF02643">
    <property type="entry name" value="DUF192"/>
    <property type="match status" value="1"/>
</dbReference>
<evidence type="ECO:0000313" key="2">
    <source>
        <dbReference type="EMBL" id="TIX49852.1"/>
    </source>
</evidence>
<proteinExistence type="predicted"/>
<dbReference type="InterPro" id="IPR003795">
    <property type="entry name" value="DUF192"/>
</dbReference>
<dbReference type="Proteomes" id="UP000309389">
    <property type="component" value="Unassembled WGS sequence"/>
</dbReference>
<accession>A0A4T3F0X8</accession>
<protein>
    <submittedName>
        <fullName evidence="2">DUF192 domain-containing protein</fullName>
    </submittedName>
</protein>
<gene>
    <name evidence="2" type="ORF">E5222_11940</name>
</gene>
<evidence type="ECO:0000256" key="1">
    <source>
        <dbReference type="SAM" id="SignalP"/>
    </source>
</evidence>
<keyword evidence="3" id="KW-1185">Reference proteome</keyword>
<comment type="caution">
    <text evidence="2">The sequence shown here is derived from an EMBL/GenBank/DDBJ whole genome shotgun (WGS) entry which is preliminary data.</text>
</comment>
<feature type="chain" id="PRO_5020911100" evidence="1">
    <location>
        <begin position="18"/>
        <end position="159"/>
    </location>
</feature>